<feature type="domain" description="DUF7939" evidence="4">
    <location>
        <begin position="476"/>
        <end position="553"/>
    </location>
</feature>
<feature type="signal peptide" evidence="3">
    <location>
        <begin position="1"/>
        <end position="23"/>
    </location>
</feature>
<keyword evidence="2" id="KW-0812">Transmembrane</keyword>
<reference evidence="5 6" key="1">
    <citation type="journal article" date="2004" name="Proc. Natl. Acad. Sci. U.S.A.">
        <title>Genome sequence of the deep-sea gamma-proteobacterium Idiomarina loihiensis reveals amino acid fermentation as a source of carbon and energy.</title>
        <authorList>
            <person name="Hou S."/>
            <person name="Saw J.H."/>
            <person name="Lee K.S."/>
            <person name="Freitas T.A."/>
            <person name="Belisle C."/>
            <person name="Kawarabayasi Y."/>
            <person name="Donachie S.P."/>
            <person name="Pikina A."/>
            <person name="Galperin M.Y."/>
            <person name="Koonin E.V."/>
            <person name="Makarova K.S."/>
            <person name="Omelchenko M.V."/>
            <person name="Sorokin A."/>
            <person name="Wolf Y.I."/>
            <person name="Li Q.X."/>
            <person name="Keum Y.S."/>
            <person name="Campbell S."/>
            <person name="Denery J."/>
            <person name="Aizawa S."/>
            <person name="Shibata S."/>
            <person name="Malahoff A."/>
            <person name="Alam M."/>
        </authorList>
    </citation>
    <scope>NUCLEOTIDE SEQUENCE [LARGE SCALE GENOMIC DNA]</scope>
    <source>
        <strain evidence="6">ATCC BAA-735 / DSM 15497 / L2-TR</strain>
    </source>
</reference>
<feature type="region of interest" description="Disordered" evidence="1">
    <location>
        <begin position="392"/>
        <end position="416"/>
    </location>
</feature>
<evidence type="ECO:0000256" key="2">
    <source>
        <dbReference type="SAM" id="Phobius"/>
    </source>
</evidence>
<dbReference type="Pfam" id="PF25607">
    <property type="entry name" value="DUF7939"/>
    <property type="match status" value="1"/>
</dbReference>
<feature type="chain" id="PRO_5005364766" evidence="3">
    <location>
        <begin position="24"/>
        <end position="576"/>
    </location>
</feature>
<feature type="transmembrane region" description="Helical" evidence="2">
    <location>
        <begin position="429"/>
        <end position="450"/>
    </location>
</feature>
<dbReference type="STRING" id="283942.IL1000"/>
<keyword evidence="2" id="KW-1133">Transmembrane helix</keyword>
<dbReference type="eggNOG" id="COG0457">
    <property type="taxonomic scope" value="Bacteria"/>
</dbReference>
<sequence length="576" mass="64196">MVRVWRHIILLMSFLLVSQLAHADVSEVTATVDRNPVTANESFVLTITVDDDVANDSFSPSKLLKDFVVGRTSVSRQTSMINGKLSKQTRFTTVLIPQSAGEYKIPEISIGGVSSAPISLQVLEPGNNQDNEQKIAFLEARIDNQQVYLQQPITYVARLFLAADLNKGNLIPPEAENADIQQIGRDEESTEMVNGRRYKVYQRVYQITPSKSGSLSIAGARFDGEVFTQGQRSIFSSFSNTQPVSTIAETIEVEVQAVPDSWQGHWLPSELVSVSQSVSPEQESYTVGEPFTISYMLTAVGVKPEQLPDVRPSFPDTVRIYPDGDETDQFSRNGVIISQKTISFAVVPNQPGPLRIPALNIPWFNTKTGKPASAVTEELNFSVAMGDGMQSIPKASNNAEAKATEEQQLNDEEVTQTEAKTQSVEWNTWIVSLLALVLIVSIILNAYLLWSRSTSSKSKVSTRKTTEDKPHNLNKDKLWREFQLACRNNNAQEAKEFLLKWANRYFERSFNSITELSQYLSIENACSSLQQSLYQPKATSWQDGKVLYKEVKTSIEAKKNITTTKDVLPNLYSNNG</sequence>
<evidence type="ECO:0000256" key="3">
    <source>
        <dbReference type="SAM" id="SignalP"/>
    </source>
</evidence>
<evidence type="ECO:0000313" key="6">
    <source>
        <dbReference type="Proteomes" id="UP000001171"/>
    </source>
</evidence>
<dbReference type="AlphaFoldDB" id="Q5QXM9"/>
<name>Q5QXM9_IDILO</name>
<proteinExistence type="predicted"/>
<dbReference type="RefSeq" id="WP_011234251.1">
    <property type="nucleotide sequence ID" value="NC_006512.1"/>
</dbReference>
<dbReference type="InterPro" id="IPR025738">
    <property type="entry name" value="BatD"/>
</dbReference>
<dbReference type="HOGENOM" id="CLU_031701_0_0_6"/>
<dbReference type="Proteomes" id="UP000001171">
    <property type="component" value="Chromosome"/>
</dbReference>
<dbReference type="KEGG" id="ilo:IL1000"/>
<evidence type="ECO:0000256" key="1">
    <source>
        <dbReference type="SAM" id="MobiDB-lite"/>
    </source>
</evidence>
<organism evidence="5 6">
    <name type="scientific">Idiomarina loihiensis (strain ATCC BAA-735 / DSM 15497 / L2-TR)</name>
    <dbReference type="NCBI Taxonomy" id="283942"/>
    <lineage>
        <taxon>Bacteria</taxon>
        <taxon>Pseudomonadati</taxon>
        <taxon>Pseudomonadota</taxon>
        <taxon>Gammaproteobacteria</taxon>
        <taxon>Alteromonadales</taxon>
        <taxon>Idiomarinaceae</taxon>
        <taxon>Idiomarina</taxon>
    </lineage>
</organism>
<gene>
    <name evidence="5" type="ordered locus">IL1000</name>
</gene>
<evidence type="ECO:0000259" key="4">
    <source>
        <dbReference type="Pfam" id="PF25607"/>
    </source>
</evidence>
<dbReference type="PANTHER" id="PTHR40940">
    <property type="entry name" value="PROTEIN BATD-RELATED"/>
    <property type="match status" value="1"/>
</dbReference>
<dbReference type="GeneID" id="41336162"/>
<dbReference type="InterPro" id="IPR057699">
    <property type="entry name" value="DUF7939"/>
</dbReference>
<dbReference type="Pfam" id="PF13584">
    <property type="entry name" value="BatD"/>
    <property type="match status" value="2"/>
</dbReference>
<dbReference type="PANTHER" id="PTHR40940:SF1">
    <property type="entry name" value="PROTEIN BATD"/>
    <property type="match status" value="1"/>
</dbReference>
<evidence type="ECO:0000313" key="5">
    <source>
        <dbReference type="EMBL" id="AAV81840.1"/>
    </source>
</evidence>
<keyword evidence="6" id="KW-1185">Reference proteome</keyword>
<protein>
    <submittedName>
        <fullName evidence="5">Uncharacterized conserved secreted protein</fullName>
    </submittedName>
</protein>
<keyword evidence="2" id="KW-0472">Membrane</keyword>
<dbReference type="OrthoDB" id="5293418at2"/>
<accession>Q5QXM9</accession>
<keyword evidence="3" id="KW-0732">Signal</keyword>
<dbReference type="EMBL" id="AE017340">
    <property type="protein sequence ID" value="AAV81840.1"/>
    <property type="molecule type" value="Genomic_DNA"/>
</dbReference>